<dbReference type="OrthoDB" id="8871309at2"/>
<dbReference type="KEGG" id="daur:Daura_17255"/>
<name>A0A9Q9IQ10_9ACTN</name>
<organism evidence="1 2">
    <name type="scientific">Dactylosporangium aurantiacum</name>
    <dbReference type="NCBI Taxonomy" id="35754"/>
    <lineage>
        <taxon>Bacteria</taxon>
        <taxon>Bacillati</taxon>
        <taxon>Actinomycetota</taxon>
        <taxon>Actinomycetes</taxon>
        <taxon>Micromonosporales</taxon>
        <taxon>Micromonosporaceae</taxon>
        <taxon>Dactylosporangium</taxon>
    </lineage>
</organism>
<dbReference type="AlphaFoldDB" id="A0A9Q9IQ10"/>
<evidence type="ECO:0000313" key="1">
    <source>
        <dbReference type="EMBL" id="UWZ57757.1"/>
    </source>
</evidence>
<gene>
    <name evidence="1" type="ORF">Daura_17255</name>
</gene>
<evidence type="ECO:0000313" key="2">
    <source>
        <dbReference type="Proteomes" id="UP001058003"/>
    </source>
</evidence>
<proteinExistence type="predicted"/>
<accession>A0A9Q9IQ10</accession>
<dbReference type="InterPro" id="IPR029058">
    <property type="entry name" value="AB_hydrolase_fold"/>
</dbReference>
<dbReference type="Proteomes" id="UP001058003">
    <property type="component" value="Chromosome"/>
</dbReference>
<dbReference type="Gene3D" id="3.40.50.1820">
    <property type="entry name" value="alpha/beta hydrolase"/>
    <property type="match status" value="1"/>
</dbReference>
<protein>
    <submittedName>
        <fullName evidence="1">Uncharacterized protein</fullName>
    </submittedName>
</protein>
<dbReference type="EMBL" id="CP073767">
    <property type="protein sequence ID" value="UWZ57757.1"/>
    <property type="molecule type" value="Genomic_DNA"/>
</dbReference>
<sequence>MLEASIGVRPHTRTIAPAGSALQYQTQAKRFASNGYPAALVEAHEYDSTFALHTLEQVWSGLDARIDRLLRAAGTDRVDLVAHYVNLDGRTATAPPGGVPTLAI</sequence>
<keyword evidence="2" id="KW-1185">Reference proteome</keyword>
<dbReference type="RefSeq" id="WP_081970991.1">
    <property type="nucleotide sequence ID" value="NZ_CP073767.1"/>
</dbReference>
<reference evidence="1" key="1">
    <citation type="submission" date="2021-04" db="EMBL/GenBank/DDBJ databases">
        <title>Dactylosporangium aurantiacum NRRL B-8018 full assembly.</title>
        <authorList>
            <person name="Hartkoorn R.C."/>
            <person name="Beaudoing E."/>
            <person name="Hot D."/>
        </authorList>
    </citation>
    <scope>NUCLEOTIDE SEQUENCE</scope>
    <source>
        <strain evidence="1">NRRL B-8018</strain>
    </source>
</reference>